<dbReference type="Proteomes" id="UP000799440">
    <property type="component" value="Unassembled WGS sequence"/>
</dbReference>
<comment type="cofactor">
    <cofactor evidence="1">
        <name>[4Fe-4S] cluster</name>
        <dbReference type="ChEBI" id="CHEBI:49883"/>
    </cofactor>
</comment>
<dbReference type="InterPro" id="IPR019190">
    <property type="entry name" value="EXOV"/>
</dbReference>
<dbReference type="OrthoDB" id="354769at2759"/>
<evidence type="ECO:0008006" key="10">
    <source>
        <dbReference type="Google" id="ProtNLM"/>
    </source>
</evidence>
<feature type="compositionally biased region" description="Polar residues" evidence="7">
    <location>
        <begin position="55"/>
        <end position="71"/>
    </location>
</feature>
<evidence type="ECO:0000256" key="5">
    <source>
        <dbReference type="ARBA" id="ARBA00022722"/>
    </source>
</evidence>
<feature type="region of interest" description="Disordered" evidence="7">
    <location>
        <begin position="55"/>
        <end position="89"/>
    </location>
</feature>
<keyword evidence="6" id="KW-0378">Hydrolase</keyword>
<dbReference type="AlphaFoldDB" id="A0A6A6UX43"/>
<dbReference type="GO" id="GO:0051539">
    <property type="term" value="F:4 iron, 4 sulfur cluster binding"/>
    <property type="evidence" value="ECO:0007669"/>
    <property type="project" value="UniProtKB-KW"/>
</dbReference>
<dbReference type="Pfam" id="PF09810">
    <property type="entry name" value="Exo5"/>
    <property type="match status" value="1"/>
</dbReference>
<evidence type="ECO:0000313" key="9">
    <source>
        <dbReference type="Proteomes" id="UP000799440"/>
    </source>
</evidence>
<evidence type="ECO:0000256" key="2">
    <source>
        <dbReference type="ARBA" id="ARBA00009797"/>
    </source>
</evidence>
<protein>
    <recommendedName>
        <fullName evidence="10">Exonuclease V</fullName>
    </recommendedName>
</protein>
<keyword evidence="4" id="KW-0004">4Fe-4S</keyword>
<name>A0A6A6UX43_9PLEO</name>
<keyword evidence="4" id="KW-0479">Metal-binding</keyword>
<dbReference type="GO" id="GO:0036297">
    <property type="term" value="P:interstrand cross-link repair"/>
    <property type="evidence" value="ECO:0007669"/>
    <property type="project" value="TreeGrafter"/>
</dbReference>
<evidence type="ECO:0000256" key="1">
    <source>
        <dbReference type="ARBA" id="ARBA00001966"/>
    </source>
</evidence>
<keyword evidence="4" id="KW-0411">Iron-sulfur</keyword>
<keyword evidence="6" id="KW-0269">Exonuclease</keyword>
<dbReference type="GO" id="GO:0005739">
    <property type="term" value="C:mitochondrion"/>
    <property type="evidence" value="ECO:0007669"/>
    <property type="project" value="TreeGrafter"/>
</dbReference>
<evidence type="ECO:0000256" key="6">
    <source>
        <dbReference type="ARBA" id="ARBA00022839"/>
    </source>
</evidence>
<dbReference type="PANTHER" id="PTHR14464:SF4">
    <property type="entry name" value="EXONUCLEASE V"/>
    <property type="match status" value="1"/>
</dbReference>
<keyword evidence="4" id="KW-0408">Iron</keyword>
<dbReference type="PANTHER" id="PTHR14464">
    <property type="entry name" value="EXONUCLEASE V"/>
    <property type="match status" value="1"/>
</dbReference>
<dbReference type="GO" id="GO:0005634">
    <property type="term" value="C:nucleus"/>
    <property type="evidence" value="ECO:0007669"/>
    <property type="project" value="TreeGrafter"/>
</dbReference>
<comment type="subunit">
    <text evidence="3">Monomer.</text>
</comment>
<comment type="similarity">
    <text evidence="2">Belongs to the EXO5 family.</text>
</comment>
<gene>
    <name evidence="8" type="ORF">M011DRAFT_259953</name>
</gene>
<dbReference type="EMBL" id="MU006605">
    <property type="protein sequence ID" value="KAF2742725.1"/>
    <property type="molecule type" value="Genomic_DNA"/>
</dbReference>
<evidence type="ECO:0000313" key="8">
    <source>
        <dbReference type="EMBL" id="KAF2742725.1"/>
    </source>
</evidence>
<keyword evidence="9" id="KW-1185">Reference proteome</keyword>
<evidence type="ECO:0000256" key="7">
    <source>
        <dbReference type="SAM" id="MobiDB-lite"/>
    </source>
</evidence>
<proteinExistence type="inferred from homology"/>
<evidence type="ECO:0000256" key="4">
    <source>
        <dbReference type="ARBA" id="ARBA00022485"/>
    </source>
</evidence>
<dbReference type="GO" id="GO:0045145">
    <property type="term" value="F:single-stranded DNA 5'-3' DNA exonuclease activity"/>
    <property type="evidence" value="ECO:0007669"/>
    <property type="project" value="InterPro"/>
</dbReference>
<organism evidence="8 9">
    <name type="scientific">Sporormia fimetaria CBS 119925</name>
    <dbReference type="NCBI Taxonomy" id="1340428"/>
    <lineage>
        <taxon>Eukaryota</taxon>
        <taxon>Fungi</taxon>
        <taxon>Dikarya</taxon>
        <taxon>Ascomycota</taxon>
        <taxon>Pezizomycotina</taxon>
        <taxon>Dothideomycetes</taxon>
        <taxon>Pleosporomycetidae</taxon>
        <taxon>Pleosporales</taxon>
        <taxon>Sporormiaceae</taxon>
        <taxon>Sporormia</taxon>
    </lineage>
</organism>
<reference evidence="8" key="1">
    <citation type="journal article" date="2020" name="Stud. Mycol.">
        <title>101 Dothideomycetes genomes: a test case for predicting lifestyles and emergence of pathogens.</title>
        <authorList>
            <person name="Haridas S."/>
            <person name="Albert R."/>
            <person name="Binder M."/>
            <person name="Bloem J."/>
            <person name="Labutti K."/>
            <person name="Salamov A."/>
            <person name="Andreopoulos B."/>
            <person name="Baker S."/>
            <person name="Barry K."/>
            <person name="Bills G."/>
            <person name="Bluhm B."/>
            <person name="Cannon C."/>
            <person name="Castanera R."/>
            <person name="Culley D."/>
            <person name="Daum C."/>
            <person name="Ezra D."/>
            <person name="Gonzalez J."/>
            <person name="Henrissat B."/>
            <person name="Kuo A."/>
            <person name="Liang C."/>
            <person name="Lipzen A."/>
            <person name="Lutzoni F."/>
            <person name="Magnuson J."/>
            <person name="Mondo S."/>
            <person name="Nolan M."/>
            <person name="Ohm R."/>
            <person name="Pangilinan J."/>
            <person name="Park H.-J."/>
            <person name="Ramirez L."/>
            <person name="Alfaro M."/>
            <person name="Sun H."/>
            <person name="Tritt A."/>
            <person name="Yoshinaga Y."/>
            <person name="Zwiers L.-H."/>
            <person name="Turgeon B."/>
            <person name="Goodwin S."/>
            <person name="Spatafora J."/>
            <person name="Crous P."/>
            <person name="Grigoriev I."/>
        </authorList>
    </citation>
    <scope>NUCLEOTIDE SEQUENCE</scope>
    <source>
        <strain evidence="8">CBS 119925</strain>
    </source>
</reference>
<evidence type="ECO:0000256" key="3">
    <source>
        <dbReference type="ARBA" id="ARBA00011245"/>
    </source>
</evidence>
<sequence>MTMVWTPRCPSMLAQPCFTVSELSLLPQRTPLLPQTYTSISRCAASRTRITALSRNRLSKESSSAPTTHEQPLSPPDLDTRSPLERFRTKPKKPLSVTDLVSPAWCELQYSFVLTRFGRKPRTQAMKQGSKVHKVLEEQVHTFVPVQTASKEDRFGLRIWNVIQGLRTLRETGMTRELEIWGVLEGQLVCGVIDEVSYKCPDTRFEEELVKTAAEKTGEMASQSQRNIANYFAPVDTAAVPGTQATRPVYIADVKTRGVKSLPSGASLRPTKMQLMLYKKMLQSLAQNDVDADVVFARYSLNPLQPFTITEVAGMDSSQADETDFPSETPGFVADMETHTNLSALWSLMISEFAETFTGVSDVLRAEFRHSKDGDVIGSELFVYEKGTIEEYIAREMGWWKGERPAVGVEVEEAFKCRSCDFADECEWRKSKIQEATENHRRRVAGRGKVEVVG</sequence>
<feature type="compositionally biased region" description="Basic and acidic residues" evidence="7">
    <location>
        <begin position="78"/>
        <end position="88"/>
    </location>
</feature>
<accession>A0A6A6UX43</accession>
<keyword evidence="5" id="KW-0540">Nuclease</keyword>